<dbReference type="PROSITE" id="PS50089">
    <property type="entry name" value="ZF_RING_2"/>
    <property type="match status" value="1"/>
</dbReference>
<dbReference type="InterPro" id="IPR045191">
    <property type="entry name" value="MBR1/2-like"/>
</dbReference>
<dbReference type="Pfam" id="PF13639">
    <property type="entry name" value="zf-RING_2"/>
    <property type="match status" value="1"/>
</dbReference>
<dbReference type="SUPFAM" id="SSF57850">
    <property type="entry name" value="RING/U-box"/>
    <property type="match status" value="1"/>
</dbReference>
<evidence type="ECO:0000313" key="12">
    <source>
        <dbReference type="Proteomes" id="UP000193560"/>
    </source>
</evidence>
<keyword evidence="12" id="KW-1185">Reference proteome</keyword>
<dbReference type="InterPro" id="IPR001841">
    <property type="entry name" value="Znf_RING"/>
</dbReference>
<feature type="compositionally biased region" description="Polar residues" evidence="9">
    <location>
        <begin position="179"/>
        <end position="189"/>
    </location>
</feature>
<evidence type="ECO:0000313" key="11">
    <source>
        <dbReference type="EMBL" id="ORZ22658.1"/>
    </source>
</evidence>
<evidence type="ECO:0000256" key="2">
    <source>
        <dbReference type="ARBA" id="ARBA00012483"/>
    </source>
</evidence>
<feature type="region of interest" description="Disordered" evidence="9">
    <location>
        <begin position="42"/>
        <end position="69"/>
    </location>
</feature>
<dbReference type="Gene3D" id="3.30.40.10">
    <property type="entry name" value="Zinc/RING finger domain, C3HC4 (zinc finger)"/>
    <property type="match status" value="1"/>
</dbReference>
<dbReference type="EMBL" id="MCGE01000004">
    <property type="protein sequence ID" value="ORZ22658.1"/>
    <property type="molecule type" value="Genomic_DNA"/>
</dbReference>
<reference evidence="11 12" key="1">
    <citation type="submission" date="2016-07" db="EMBL/GenBank/DDBJ databases">
        <title>Pervasive Adenine N6-methylation of Active Genes in Fungi.</title>
        <authorList>
            <consortium name="DOE Joint Genome Institute"/>
            <person name="Mondo S.J."/>
            <person name="Dannebaum R.O."/>
            <person name="Kuo R.C."/>
            <person name="Labutti K."/>
            <person name="Haridas S."/>
            <person name="Kuo A."/>
            <person name="Salamov A."/>
            <person name="Ahrendt S.R."/>
            <person name="Lipzen A."/>
            <person name="Sullivan W."/>
            <person name="Andreopoulos W.B."/>
            <person name="Clum A."/>
            <person name="Lindquist E."/>
            <person name="Daum C."/>
            <person name="Ramamoorthy G.K."/>
            <person name="Gryganskyi A."/>
            <person name="Culley D."/>
            <person name="Magnuson J.K."/>
            <person name="James T.Y."/>
            <person name="O'Malley M.A."/>
            <person name="Stajich J.E."/>
            <person name="Spatafora J.W."/>
            <person name="Visel A."/>
            <person name="Grigoriev I.V."/>
        </authorList>
    </citation>
    <scope>NUCLEOTIDE SEQUENCE [LARGE SCALE GENOMIC DNA]</scope>
    <source>
        <strain evidence="11 12">NRRL 1336</strain>
    </source>
</reference>
<accession>A0A1X2IV42</accession>
<name>A0A1X2IV42_9FUNG</name>
<evidence type="ECO:0000256" key="3">
    <source>
        <dbReference type="ARBA" id="ARBA00022679"/>
    </source>
</evidence>
<evidence type="ECO:0000259" key="10">
    <source>
        <dbReference type="PROSITE" id="PS50089"/>
    </source>
</evidence>
<keyword evidence="5 8" id="KW-0863">Zinc-finger</keyword>
<evidence type="ECO:0000256" key="6">
    <source>
        <dbReference type="ARBA" id="ARBA00022786"/>
    </source>
</evidence>
<dbReference type="PANTHER" id="PTHR22937:SF65">
    <property type="entry name" value="E3 UBIQUITIN-PROTEIN LIGASE ARK2C"/>
    <property type="match status" value="1"/>
</dbReference>
<dbReference type="STRING" id="90262.A0A1X2IV42"/>
<dbReference type="Proteomes" id="UP000193560">
    <property type="component" value="Unassembled WGS sequence"/>
</dbReference>
<evidence type="ECO:0000256" key="7">
    <source>
        <dbReference type="ARBA" id="ARBA00022833"/>
    </source>
</evidence>
<feature type="region of interest" description="Disordered" evidence="9">
    <location>
        <begin position="213"/>
        <end position="251"/>
    </location>
</feature>
<dbReference type="AlphaFoldDB" id="A0A1X2IV42"/>
<protein>
    <recommendedName>
        <fullName evidence="2">RING-type E3 ubiquitin transferase</fullName>
        <ecNumber evidence="2">2.3.2.27</ecNumber>
    </recommendedName>
</protein>
<keyword evidence="6" id="KW-0833">Ubl conjugation pathway</keyword>
<feature type="compositionally biased region" description="Low complexity" evidence="9">
    <location>
        <begin position="191"/>
        <end position="201"/>
    </location>
</feature>
<keyword evidence="3" id="KW-0808">Transferase</keyword>
<feature type="region of interest" description="Disordered" evidence="9">
    <location>
        <begin position="1"/>
        <end position="25"/>
    </location>
</feature>
<feature type="compositionally biased region" description="Low complexity" evidence="9">
    <location>
        <begin position="221"/>
        <end position="234"/>
    </location>
</feature>
<dbReference type="SMART" id="SM00184">
    <property type="entry name" value="RING"/>
    <property type="match status" value="1"/>
</dbReference>
<dbReference type="OrthoDB" id="8062037at2759"/>
<dbReference type="PANTHER" id="PTHR22937">
    <property type="entry name" value="E3 UBIQUITIN-PROTEIN LIGASE RNF165"/>
    <property type="match status" value="1"/>
</dbReference>
<evidence type="ECO:0000256" key="1">
    <source>
        <dbReference type="ARBA" id="ARBA00000900"/>
    </source>
</evidence>
<gene>
    <name evidence="11" type="ORF">BCR42DRAFT_368679</name>
</gene>
<evidence type="ECO:0000256" key="4">
    <source>
        <dbReference type="ARBA" id="ARBA00022723"/>
    </source>
</evidence>
<feature type="domain" description="RING-type" evidence="10">
    <location>
        <begin position="416"/>
        <end position="458"/>
    </location>
</feature>
<feature type="region of interest" description="Disordered" evidence="9">
    <location>
        <begin position="166"/>
        <end position="201"/>
    </location>
</feature>
<dbReference type="GO" id="GO:0008270">
    <property type="term" value="F:zinc ion binding"/>
    <property type="evidence" value="ECO:0007669"/>
    <property type="project" value="UniProtKB-KW"/>
</dbReference>
<comment type="catalytic activity">
    <reaction evidence="1">
        <text>S-ubiquitinyl-[E2 ubiquitin-conjugating enzyme]-L-cysteine + [acceptor protein]-L-lysine = [E2 ubiquitin-conjugating enzyme]-L-cysteine + N(6)-ubiquitinyl-[acceptor protein]-L-lysine.</text>
        <dbReference type="EC" id="2.3.2.27"/>
    </reaction>
</comment>
<feature type="region of interest" description="Disordered" evidence="9">
    <location>
        <begin position="266"/>
        <end position="325"/>
    </location>
</feature>
<dbReference type="GO" id="GO:0061630">
    <property type="term" value="F:ubiquitin protein ligase activity"/>
    <property type="evidence" value="ECO:0007669"/>
    <property type="project" value="UniProtKB-EC"/>
</dbReference>
<dbReference type="EC" id="2.3.2.27" evidence="2"/>
<comment type="caution">
    <text evidence="11">The sequence shown here is derived from an EMBL/GenBank/DDBJ whole genome shotgun (WGS) entry which is preliminary data.</text>
</comment>
<feature type="compositionally biased region" description="Polar residues" evidence="9">
    <location>
        <begin position="57"/>
        <end position="69"/>
    </location>
</feature>
<proteinExistence type="predicted"/>
<evidence type="ECO:0000256" key="8">
    <source>
        <dbReference type="PROSITE-ProRule" id="PRU00175"/>
    </source>
</evidence>
<dbReference type="GO" id="GO:0005634">
    <property type="term" value="C:nucleus"/>
    <property type="evidence" value="ECO:0007669"/>
    <property type="project" value="TreeGrafter"/>
</dbReference>
<feature type="compositionally biased region" description="Pro residues" evidence="9">
    <location>
        <begin position="279"/>
        <end position="288"/>
    </location>
</feature>
<keyword evidence="7" id="KW-0862">Zinc</keyword>
<evidence type="ECO:0000256" key="5">
    <source>
        <dbReference type="ARBA" id="ARBA00022771"/>
    </source>
</evidence>
<dbReference type="InterPro" id="IPR013083">
    <property type="entry name" value="Znf_RING/FYVE/PHD"/>
</dbReference>
<organism evidence="11 12">
    <name type="scientific">Absidia repens</name>
    <dbReference type="NCBI Taxonomy" id="90262"/>
    <lineage>
        <taxon>Eukaryota</taxon>
        <taxon>Fungi</taxon>
        <taxon>Fungi incertae sedis</taxon>
        <taxon>Mucoromycota</taxon>
        <taxon>Mucoromycotina</taxon>
        <taxon>Mucoromycetes</taxon>
        <taxon>Mucorales</taxon>
        <taxon>Cunninghamellaceae</taxon>
        <taxon>Absidia</taxon>
    </lineage>
</organism>
<feature type="compositionally biased region" description="Low complexity" evidence="9">
    <location>
        <begin position="309"/>
        <end position="323"/>
    </location>
</feature>
<sequence>MGQTPSTTARHDNASTRTLHSSSIYSSRPRSFFRRISRRLHTHPNRRFGRQRPPVSANITSVAPSTSSSVRRATVAATHAAAAATGPVPPLPFLHIDPHPSNSSAASTTSAISNSSEISQMISEIISSAVLSSVSSTPGENGNNSHSNSTNYTSFLRYVPIPIRHRQQDQEQEQGQEQRSLLSTSTEGIEQQHQQQQQQQQQPVLPIFIVGYQPGPVDTSTATPHPHIPTYTPTGSHLRRPHSAISTSSSLATLQSMPLSIQSNRTNYTSHSQQHQQQQPPPPPPPPQQQQQHQHQHQHQTPYHYQRESLLSSSSSARSSSSSTAGGGRWIIYVMNDQYQQQHPHHTLPVHPLSHHPALTRLPDNPTYEDLLWLSSVMGPARPLTTTQQAIDATLTTQTWSDETTKQSMLQGSDRCLVCLDDFMPKQSVRVLKCRHVFHVECVDRWLVEAHNSCPVCRGIPITTTSATTHVT</sequence>
<evidence type="ECO:0000256" key="9">
    <source>
        <dbReference type="SAM" id="MobiDB-lite"/>
    </source>
</evidence>
<keyword evidence="4" id="KW-0479">Metal-binding</keyword>